<gene>
    <name evidence="2" type="ORF">ACI2L5_49510</name>
</gene>
<evidence type="ECO:0000313" key="3">
    <source>
        <dbReference type="Proteomes" id="UP001620295"/>
    </source>
</evidence>
<protein>
    <submittedName>
        <fullName evidence="2">Peptidase inhibitor family I36 protein</fullName>
    </submittedName>
</protein>
<organism evidence="2 3">
    <name type="scientific">Streptomyces milbemycinicus</name>
    <dbReference type="NCBI Taxonomy" id="476552"/>
    <lineage>
        <taxon>Bacteria</taxon>
        <taxon>Bacillati</taxon>
        <taxon>Actinomycetota</taxon>
        <taxon>Actinomycetes</taxon>
        <taxon>Kitasatosporales</taxon>
        <taxon>Streptomycetaceae</taxon>
        <taxon>Streptomyces</taxon>
    </lineage>
</organism>
<dbReference type="EMBL" id="JBJDQH010000033">
    <property type="protein sequence ID" value="MFK4272853.1"/>
    <property type="molecule type" value="Genomic_DNA"/>
</dbReference>
<dbReference type="Proteomes" id="UP001620295">
    <property type="component" value="Unassembled WGS sequence"/>
</dbReference>
<accession>A0ABW8M3T6</accession>
<dbReference type="RefSeq" id="WP_358645794.1">
    <property type="nucleotide sequence ID" value="NZ_JBFAEV010000039.1"/>
</dbReference>
<evidence type="ECO:0000313" key="2">
    <source>
        <dbReference type="EMBL" id="MFK4272853.1"/>
    </source>
</evidence>
<reference evidence="2 3" key="1">
    <citation type="submission" date="2024-11" db="EMBL/GenBank/DDBJ databases">
        <title>The Natural Products Discovery Center: Release of the First 8490 Sequenced Strains for Exploring Actinobacteria Biosynthetic Diversity.</title>
        <authorList>
            <person name="Kalkreuter E."/>
            <person name="Kautsar S.A."/>
            <person name="Yang D."/>
            <person name="Bader C.D."/>
            <person name="Teijaro C.N."/>
            <person name="Fluegel L."/>
            <person name="Davis C.M."/>
            <person name="Simpson J.R."/>
            <person name="Lauterbach L."/>
            <person name="Steele A.D."/>
            <person name="Gui C."/>
            <person name="Meng S."/>
            <person name="Li G."/>
            <person name="Viehrig K."/>
            <person name="Ye F."/>
            <person name="Su P."/>
            <person name="Kiefer A.F."/>
            <person name="Nichols A."/>
            <person name="Cepeda A.J."/>
            <person name="Yan W."/>
            <person name="Fan B."/>
            <person name="Jiang Y."/>
            <person name="Adhikari A."/>
            <person name="Zheng C.-J."/>
            <person name="Schuster L."/>
            <person name="Cowan T.M."/>
            <person name="Smanski M.J."/>
            <person name="Chevrette M.G."/>
            <person name="De Carvalho L.P.S."/>
            <person name="Shen B."/>
        </authorList>
    </citation>
    <scope>NUCLEOTIDE SEQUENCE [LARGE SCALE GENOMIC DNA]</scope>
    <source>
        <strain evidence="2 3">NPDC020863</strain>
    </source>
</reference>
<keyword evidence="3" id="KW-1185">Reference proteome</keyword>
<name>A0ABW8M3T6_9ACTN</name>
<dbReference type="Pfam" id="PF03995">
    <property type="entry name" value="Inhibitor_I36"/>
    <property type="match status" value="1"/>
</dbReference>
<feature type="region of interest" description="Disordered" evidence="1">
    <location>
        <begin position="68"/>
        <end position="96"/>
    </location>
</feature>
<proteinExistence type="predicted"/>
<sequence>MRAAVAAALDLSSPDDADIGLRRPGTTHAAIDCPDGYVCIHPEVNFVGQPWVRRAVDGSVNDLPTVIRDRGSSIRNNSTAPPGSTRSETTPVDGCA</sequence>
<feature type="compositionally biased region" description="Polar residues" evidence="1">
    <location>
        <begin position="73"/>
        <end position="90"/>
    </location>
</feature>
<comment type="caution">
    <text evidence="2">The sequence shown here is derived from an EMBL/GenBank/DDBJ whole genome shotgun (WGS) entry which is preliminary data.</text>
</comment>
<evidence type="ECO:0000256" key="1">
    <source>
        <dbReference type="SAM" id="MobiDB-lite"/>
    </source>
</evidence>